<sequence>MDVSTHCAACHGPRAHVPPLTWRGKEAAILAPDGCFLIAIRRRGWEGLEPGTQHCGGQRARGQRSAVKEDIEMA</sequence>
<evidence type="ECO:0000256" key="1">
    <source>
        <dbReference type="SAM" id="MobiDB-lite"/>
    </source>
</evidence>
<dbReference type="RefSeq" id="XP_062785878.1">
    <property type="nucleotide sequence ID" value="XM_062929827.1"/>
</dbReference>
<organism evidence="2 3">
    <name type="scientific">Colletotrichum destructivum</name>
    <dbReference type="NCBI Taxonomy" id="34406"/>
    <lineage>
        <taxon>Eukaryota</taxon>
        <taxon>Fungi</taxon>
        <taxon>Dikarya</taxon>
        <taxon>Ascomycota</taxon>
        <taxon>Pezizomycotina</taxon>
        <taxon>Sordariomycetes</taxon>
        <taxon>Hypocreomycetidae</taxon>
        <taxon>Glomerellales</taxon>
        <taxon>Glomerellaceae</taxon>
        <taxon>Colletotrichum</taxon>
        <taxon>Colletotrichum destructivum species complex</taxon>
    </lineage>
</organism>
<protein>
    <submittedName>
        <fullName evidence="2">Uncharacterized protein</fullName>
    </submittedName>
</protein>
<keyword evidence="3" id="KW-1185">Reference proteome</keyword>
<feature type="region of interest" description="Disordered" evidence="1">
    <location>
        <begin position="49"/>
        <end position="74"/>
    </location>
</feature>
<dbReference type="EMBL" id="CP137313">
    <property type="protein sequence ID" value="WQF88657.1"/>
    <property type="molecule type" value="Genomic_DNA"/>
</dbReference>
<accession>A0AAX4IZG1</accession>
<proteinExistence type="predicted"/>
<dbReference type="AlphaFoldDB" id="A0AAX4IZG1"/>
<dbReference type="GeneID" id="87950171"/>
<name>A0AAX4IZG1_9PEZI</name>
<evidence type="ECO:0000313" key="3">
    <source>
        <dbReference type="Proteomes" id="UP001322277"/>
    </source>
</evidence>
<dbReference type="Proteomes" id="UP001322277">
    <property type="component" value="Chromosome 9"/>
</dbReference>
<reference evidence="3" key="1">
    <citation type="journal article" date="2023" name="bioRxiv">
        <title>Complete genome of the Medicago anthracnose fungus, Colletotrichum destructivum, reveals a mini-chromosome-like region within a core chromosome.</title>
        <authorList>
            <person name="Lapalu N."/>
            <person name="Simon A."/>
            <person name="Lu A."/>
            <person name="Plaumann P.-L."/>
            <person name="Amselem J."/>
            <person name="Pigne S."/>
            <person name="Auger A."/>
            <person name="Koch C."/>
            <person name="Dallery J.-F."/>
            <person name="O'Connell R.J."/>
        </authorList>
    </citation>
    <scope>NUCLEOTIDE SEQUENCE [LARGE SCALE GENOMIC DNA]</scope>
    <source>
        <strain evidence="3">CBS 520.97</strain>
    </source>
</reference>
<gene>
    <name evidence="2" type="ORF">CDEST_13671</name>
</gene>
<dbReference type="KEGG" id="cdet:87950171"/>
<evidence type="ECO:0000313" key="2">
    <source>
        <dbReference type="EMBL" id="WQF88657.1"/>
    </source>
</evidence>